<comment type="caution">
    <text evidence="1">The sequence shown here is derived from an EMBL/GenBank/DDBJ whole genome shotgun (WGS) entry which is preliminary data.</text>
</comment>
<evidence type="ECO:0000313" key="2">
    <source>
        <dbReference type="Proteomes" id="UP000602745"/>
    </source>
</evidence>
<sequence length="133" mass="13972">MPFGQGSLCTYSGERINAHRFIGGKDMQQRWGKRRTGIAFPAAITAELRNAALAAWLFPTAGHTRTMALRAAISATGSRVASHSMLGNAAVGAGFPPHIAVVGAVHHVCLRHNKGSHVDDLRDTLASASGECA</sequence>
<evidence type="ECO:0000313" key="1">
    <source>
        <dbReference type="EMBL" id="GGE46098.1"/>
    </source>
</evidence>
<proteinExistence type="predicted"/>
<gene>
    <name evidence="1" type="ORF">GCM10007276_24100</name>
</gene>
<reference evidence="1" key="1">
    <citation type="journal article" date="2014" name="Int. J. Syst. Evol. Microbiol.">
        <title>Complete genome sequence of Corynebacterium casei LMG S-19264T (=DSM 44701T), isolated from a smear-ripened cheese.</title>
        <authorList>
            <consortium name="US DOE Joint Genome Institute (JGI-PGF)"/>
            <person name="Walter F."/>
            <person name="Albersmeier A."/>
            <person name="Kalinowski J."/>
            <person name="Ruckert C."/>
        </authorList>
    </citation>
    <scope>NUCLEOTIDE SEQUENCE</scope>
    <source>
        <strain evidence="1">CCM 7684</strain>
    </source>
</reference>
<dbReference type="Proteomes" id="UP000602745">
    <property type="component" value="Unassembled WGS sequence"/>
</dbReference>
<dbReference type="EMBL" id="BMCP01000002">
    <property type="protein sequence ID" value="GGE46098.1"/>
    <property type="molecule type" value="Genomic_DNA"/>
</dbReference>
<name>A0A8J2YIT8_9RHOB</name>
<reference evidence="1" key="2">
    <citation type="submission" date="2020-09" db="EMBL/GenBank/DDBJ databases">
        <authorList>
            <person name="Sun Q."/>
            <person name="Sedlacek I."/>
        </authorList>
    </citation>
    <scope>NUCLEOTIDE SEQUENCE</scope>
    <source>
        <strain evidence="1">CCM 7684</strain>
    </source>
</reference>
<keyword evidence="2" id="KW-1185">Reference proteome</keyword>
<organism evidence="1 2">
    <name type="scientific">Agaricicola taiwanensis</name>
    <dbReference type="NCBI Taxonomy" id="591372"/>
    <lineage>
        <taxon>Bacteria</taxon>
        <taxon>Pseudomonadati</taxon>
        <taxon>Pseudomonadota</taxon>
        <taxon>Alphaproteobacteria</taxon>
        <taxon>Rhodobacterales</taxon>
        <taxon>Paracoccaceae</taxon>
        <taxon>Agaricicola</taxon>
    </lineage>
</organism>
<dbReference type="AlphaFoldDB" id="A0A8J2YIT8"/>
<accession>A0A8J2YIT8</accession>
<protein>
    <submittedName>
        <fullName evidence="1">Uncharacterized protein</fullName>
    </submittedName>
</protein>